<dbReference type="SMART" id="SM00880">
    <property type="entry name" value="CHAD"/>
    <property type="match status" value="1"/>
</dbReference>
<dbReference type="Pfam" id="PF05235">
    <property type="entry name" value="CHAD"/>
    <property type="match status" value="1"/>
</dbReference>
<feature type="region of interest" description="Disordered" evidence="1">
    <location>
        <begin position="516"/>
        <end position="537"/>
    </location>
</feature>
<dbReference type="PANTHER" id="PTHR39339">
    <property type="entry name" value="SLR1444 PROTEIN"/>
    <property type="match status" value="1"/>
</dbReference>
<comment type="caution">
    <text evidence="4">The sequence shown here is derived from an EMBL/GenBank/DDBJ whole genome shotgun (WGS) entry which is preliminary data.</text>
</comment>
<dbReference type="InterPro" id="IPR023577">
    <property type="entry name" value="CYTH_domain"/>
</dbReference>
<dbReference type="Gene3D" id="1.40.20.10">
    <property type="entry name" value="CHAD domain"/>
    <property type="match status" value="1"/>
</dbReference>
<protein>
    <submittedName>
        <fullName evidence="4">CYTH and CHAD domain-containing protein</fullName>
    </submittedName>
</protein>
<sequence length="537" mass="57958">MADVVREIERKYEITEFTGTDDTGETGGPKLPGLAVRGVDSVADRGTVQLDAVYYDTEDGRLAADGITLRRRTGGSDSGWHLKLPVEPGVRDEIRAPLTDVPPRALVALVRSRIRERGLVPVMRLRSERRVRHLLDGSGTLLAEVAVDRVRAERLPDGGTAGWTEVEAELGEAGGTDLLDRMEKRLLKAGLRRASAASKLERALASTAPRSAPGSASGVKDSAPVTAGDCVLRYVRAQVAALVELDPAVRRDLPDSVHRMRVATRRLRSCFRSYGRFLDRAVTDPLGDELKWLAGELGYDRDREVLTARLSERIGELPRPLLLGPVRGRLRTFSHSRRAGTRSQLIAVLDGRRHLALLDALDALLAAPPLLPQAAAVASGPALAKVVDRDVERLAVRVREAIGAPPGEARDTAMHSARKAAKRARYAAEAARPAYGRTAKRYAARMTSVQELLGEHQDSVLARQALREIALQAHAAGEQSFSYGVMYEREVARAAECERELPDLWHAVLAALRTSPLGSGPSGPAPDGGAASGADLD</sequence>
<dbReference type="PROSITE" id="PS51707">
    <property type="entry name" value="CYTH"/>
    <property type="match status" value="1"/>
</dbReference>
<dbReference type="Proteomes" id="UP001156389">
    <property type="component" value="Unassembled WGS sequence"/>
</dbReference>
<dbReference type="InterPro" id="IPR038186">
    <property type="entry name" value="CHAD_dom_sf"/>
</dbReference>
<evidence type="ECO:0000259" key="3">
    <source>
        <dbReference type="PROSITE" id="PS51708"/>
    </source>
</evidence>
<dbReference type="RefSeq" id="WP_260217742.1">
    <property type="nucleotide sequence ID" value="NZ_JAJAGO010000004.1"/>
</dbReference>
<dbReference type="PROSITE" id="PS51708">
    <property type="entry name" value="CHAD"/>
    <property type="match status" value="1"/>
</dbReference>
<feature type="domain" description="CHAD" evidence="3">
    <location>
        <begin position="224"/>
        <end position="510"/>
    </location>
</feature>
<keyword evidence="5" id="KW-1185">Reference proteome</keyword>
<dbReference type="InterPro" id="IPR007899">
    <property type="entry name" value="CHAD_dom"/>
</dbReference>
<evidence type="ECO:0000313" key="4">
    <source>
        <dbReference type="EMBL" id="MCT2590447.1"/>
    </source>
</evidence>
<dbReference type="EMBL" id="JAJAGO010000004">
    <property type="protein sequence ID" value="MCT2590447.1"/>
    <property type="molecule type" value="Genomic_DNA"/>
</dbReference>
<gene>
    <name evidence="4" type="ORF">LHJ74_11085</name>
</gene>
<feature type="compositionally biased region" description="Low complexity" evidence="1">
    <location>
        <begin position="525"/>
        <end position="537"/>
    </location>
</feature>
<accession>A0ABT2JRC6</accession>
<dbReference type="SMART" id="SM01118">
    <property type="entry name" value="CYTH"/>
    <property type="match status" value="1"/>
</dbReference>
<dbReference type="Gene3D" id="2.40.320.10">
    <property type="entry name" value="Hypothetical Protein Pfu-838710-001"/>
    <property type="match status" value="1"/>
</dbReference>
<dbReference type="InterPro" id="IPR033469">
    <property type="entry name" value="CYTH-like_dom_sf"/>
</dbReference>
<organism evidence="4 5">
    <name type="scientific">Streptomyces gossypii</name>
    <dbReference type="NCBI Taxonomy" id="2883101"/>
    <lineage>
        <taxon>Bacteria</taxon>
        <taxon>Bacillati</taxon>
        <taxon>Actinomycetota</taxon>
        <taxon>Actinomycetes</taxon>
        <taxon>Kitasatosporales</taxon>
        <taxon>Streptomycetaceae</taxon>
        <taxon>Streptomyces</taxon>
    </lineage>
</organism>
<evidence type="ECO:0000313" key="5">
    <source>
        <dbReference type="Proteomes" id="UP001156389"/>
    </source>
</evidence>
<evidence type="ECO:0000259" key="2">
    <source>
        <dbReference type="PROSITE" id="PS51707"/>
    </source>
</evidence>
<dbReference type="PANTHER" id="PTHR39339:SF1">
    <property type="entry name" value="CHAD DOMAIN-CONTAINING PROTEIN"/>
    <property type="match status" value="1"/>
</dbReference>
<evidence type="ECO:0000256" key="1">
    <source>
        <dbReference type="SAM" id="MobiDB-lite"/>
    </source>
</evidence>
<name>A0ABT2JRC6_9ACTN</name>
<reference evidence="4 5" key="1">
    <citation type="submission" date="2021-10" db="EMBL/GenBank/DDBJ databases">
        <title>Streptomyces gossypii sp. nov., isolated from soil collected from cotton field.</title>
        <authorList>
            <person name="Ge X."/>
            <person name="Chen X."/>
            <person name="Liu W."/>
        </authorList>
    </citation>
    <scope>NUCLEOTIDE SEQUENCE [LARGE SCALE GENOMIC DNA]</scope>
    <source>
        <strain evidence="4 5">N2-109</strain>
    </source>
</reference>
<proteinExistence type="predicted"/>
<feature type="domain" description="CYTH" evidence="2">
    <location>
        <begin position="5"/>
        <end position="207"/>
    </location>
</feature>
<dbReference type="CDD" id="cd07374">
    <property type="entry name" value="CYTH-like_Pase"/>
    <property type="match status" value="1"/>
</dbReference>
<dbReference type="Pfam" id="PF01928">
    <property type="entry name" value="CYTH"/>
    <property type="match status" value="1"/>
</dbReference>
<dbReference type="SUPFAM" id="SSF55154">
    <property type="entry name" value="CYTH-like phosphatases"/>
    <property type="match status" value="1"/>
</dbReference>